<evidence type="ECO:0000313" key="9">
    <source>
        <dbReference type="Proteomes" id="UP000266861"/>
    </source>
</evidence>
<dbReference type="PANTHER" id="PTHR12385:SF88">
    <property type="entry name" value="CHOLINE TRANSPORTER-LIKE PROTEIN CTL1"/>
    <property type="match status" value="1"/>
</dbReference>
<feature type="compositionally biased region" description="Basic and acidic residues" evidence="7">
    <location>
        <begin position="11"/>
        <end position="23"/>
    </location>
</feature>
<keyword evidence="4 6" id="KW-1133">Transmembrane helix</keyword>
<dbReference type="AlphaFoldDB" id="A0A397IWW8"/>
<dbReference type="PANTHER" id="PTHR12385">
    <property type="entry name" value="CHOLINE TRANSPORTER-LIKE (SLC FAMILY 44)"/>
    <property type="match status" value="1"/>
</dbReference>
<comment type="caution">
    <text evidence="8">The sequence shown here is derived from an EMBL/GenBank/DDBJ whole genome shotgun (WGS) entry which is preliminary data.</text>
</comment>
<feature type="compositionally biased region" description="Polar residues" evidence="7">
    <location>
        <begin position="58"/>
        <end position="74"/>
    </location>
</feature>
<dbReference type="STRING" id="1348612.A0A397IWW8"/>
<feature type="transmembrane region" description="Helical" evidence="6">
    <location>
        <begin position="150"/>
        <end position="173"/>
    </location>
</feature>
<feature type="transmembrane region" description="Helical" evidence="6">
    <location>
        <begin position="219"/>
        <end position="239"/>
    </location>
</feature>
<dbReference type="GO" id="GO:0005886">
    <property type="term" value="C:plasma membrane"/>
    <property type="evidence" value="ECO:0007669"/>
    <property type="project" value="UniProtKB-SubCell"/>
</dbReference>
<dbReference type="Pfam" id="PF04515">
    <property type="entry name" value="Choline_transpo"/>
    <property type="match status" value="1"/>
</dbReference>
<organism evidence="8 9">
    <name type="scientific">Diversispora epigaea</name>
    <dbReference type="NCBI Taxonomy" id="1348612"/>
    <lineage>
        <taxon>Eukaryota</taxon>
        <taxon>Fungi</taxon>
        <taxon>Fungi incertae sedis</taxon>
        <taxon>Mucoromycota</taxon>
        <taxon>Glomeromycotina</taxon>
        <taxon>Glomeromycetes</taxon>
        <taxon>Diversisporales</taxon>
        <taxon>Diversisporaceae</taxon>
        <taxon>Diversispora</taxon>
    </lineage>
</organism>
<evidence type="ECO:0000256" key="7">
    <source>
        <dbReference type="SAM" id="MobiDB-lite"/>
    </source>
</evidence>
<evidence type="ECO:0000256" key="6">
    <source>
        <dbReference type="RuleBase" id="RU368066"/>
    </source>
</evidence>
<feature type="transmembrane region" description="Helical" evidence="6">
    <location>
        <begin position="254"/>
        <end position="276"/>
    </location>
</feature>
<feature type="transmembrane region" description="Helical" evidence="6">
    <location>
        <begin position="500"/>
        <end position="522"/>
    </location>
</feature>
<feature type="transmembrane region" description="Helical" evidence="6">
    <location>
        <begin position="193"/>
        <end position="212"/>
    </location>
</feature>
<evidence type="ECO:0000256" key="2">
    <source>
        <dbReference type="ARBA" id="ARBA00007168"/>
    </source>
</evidence>
<dbReference type="Proteomes" id="UP000266861">
    <property type="component" value="Unassembled WGS sequence"/>
</dbReference>
<evidence type="ECO:0000256" key="3">
    <source>
        <dbReference type="ARBA" id="ARBA00022692"/>
    </source>
</evidence>
<protein>
    <recommendedName>
        <fullName evidence="6">Protein PNS1</fullName>
    </recommendedName>
</protein>
<reference evidence="8 9" key="1">
    <citation type="submission" date="2018-08" db="EMBL/GenBank/DDBJ databases">
        <title>Genome and evolution of the arbuscular mycorrhizal fungus Diversispora epigaea (formerly Glomus versiforme) and its bacterial endosymbionts.</title>
        <authorList>
            <person name="Sun X."/>
            <person name="Fei Z."/>
            <person name="Harrison M."/>
        </authorList>
    </citation>
    <scope>NUCLEOTIDE SEQUENCE [LARGE SCALE GENOMIC DNA]</scope>
    <source>
        <strain evidence="8 9">IT104</strain>
    </source>
</reference>
<dbReference type="OrthoDB" id="420519at2759"/>
<evidence type="ECO:0000256" key="5">
    <source>
        <dbReference type="ARBA" id="ARBA00023136"/>
    </source>
</evidence>
<name>A0A397IWW8_9GLOM</name>
<feature type="region of interest" description="Disordered" evidence="7">
    <location>
        <begin position="50"/>
        <end position="84"/>
    </location>
</feature>
<keyword evidence="9" id="KW-1185">Reference proteome</keyword>
<dbReference type="GO" id="GO:0022857">
    <property type="term" value="F:transmembrane transporter activity"/>
    <property type="evidence" value="ECO:0007669"/>
    <property type="project" value="UniProtKB-UniRule"/>
</dbReference>
<feature type="transmembrane region" description="Helical" evidence="6">
    <location>
        <begin position="303"/>
        <end position="328"/>
    </location>
</feature>
<comment type="subcellular location">
    <subcellularLocation>
        <location evidence="6">Cell membrane</location>
        <topology evidence="6">Multi-pass membrane protein</topology>
    </subcellularLocation>
    <subcellularLocation>
        <location evidence="1">Membrane</location>
        <topology evidence="1">Multi-pass membrane protein</topology>
    </subcellularLocation>
</comment>
<proteinExistence type="inferred from homology"/>
<feature type="transmembrane region" description="Helical" evidence="6">
    <location>
        <begin position="528"/>
        <end position="545"/>
    </location>
</feature>
<accession>A0A397IWW8</accession>
<feature type="transmembrane region" description="Helical" evidence="6">
    <location>
        <begin position="343"/>
        <end position="361"/>
    </location>
</feature>
<keyword evidence="3 6" id="KW-0812">Transmembrane</keyword>
<dbReference type="InterPro" id="IPR007603">
    <property type="entry name" value="Choline_transptr-like"/>
</dbReference>
<evidence type="ECO:0000256" key="1">
    <source>
        <dbReference type="ARBA" id="ARBA00004141"/>
    </source>
</evidence>
<keyword evidence="5 6" id="KW-0472">Membrane</keyword>
<evidence type="ECO:0000313" key="8">
    <source>
        <dbReference type="EMBL" id="RHZ77383.1"/>
    </source>
</evidence>
<dbReference type="EMBL" id="PQFF01000170">
    <property type="protein sequence ID" value="RHZ77383.1"/>
    <property type="molecule type" value="Genomic_DNA"/>
</dbReference>
<evidence type="ECO:0000256" key="4">
    <source>
        <dbReference type="ARBA" id="ARBA00022989"/>
    </source>
</evidence>
<sequence length="587" mass="66508">MFPSKSIYTKLDQDHSEHSDHSIDEDIISIGSVEEFLESIELQTSQFLKNKPEDENTSPKAQNASNPPTCTSPLNVPHVKSPSQASKYKIEVPIELNSPQPASIYLETPPPIPQQQVNNTLREGLLPNNPIPPPLSSGVKRRKFRDPGFAVLYIIGFLAMLAIGIELLCTTNSSILDHYTKDSIFFTIKESAGLIIFTIFFSTIAGILWIASLRLFVKVIIYGITIGVPLCCTTMFVWALNQSLTRESRDAQDYWLLGLSFIPLCISFFFVVLIYAQRDKIKKTIKIVSLACDIINDNPHTIIISLMLSAVQVIFSIVWLFLFCHVFLVGDVYQATWRFNADAYFWGLYLIFMWLWTSNIIRNIQKVMLAGVVSEWYFYRHEPNHGSPEEIAILSLKRAATNSFGTVCLGSLLESLIKILRFINNNILKKYLQDYNYTCFYFSLSYCLSCFDHVIENMNNYILIYAGIACESFWESALSTTKLFSRNLIFGLVNDLVTQLVVRIGSIVIGLLCGFASLIYASHSLNSPYGYVVGLITGIIPFRIVKFYADFIMDTIDASFICYAIDLDVNKIHSNEVHESFSNFQIQ</sequence>
<feature type="region of interest" description="Disordered" evidence="7">
    <location>
        <begin position="1"/>
        <end position="23"/>
    </location>
</feature>
<comment type="function">
    <text evidence="6">Probably involved in transport through the plasma membrane.</text>
</comment>
<comment type="similarity">
    <text evidence="2 6">Belongs to the CTL (choline transporter-like) family.</text>
</comment>
<gene>
    <name evidence="8" type="ORF">Glove_180g25</name>
</gene>